<feature type="non-terminal residue" evidence="2">
    <location>
        <position position="1"/>
    </location>
</feature>
<protein>
    <submittedName>
        <fullName evidence="2">YngK protein</fullName>
    </submittedName>
</protein>
<dbReference type="Proteomes" id="UP000003465">
    <property type="component" value="Unassembled WGS sequence"/>
</dbReference>
<feature type="compositionally biased region" description="Polar residues" evidence="1">
    <location>
        <begin position="28"/>
        <end position="38"/>
    </location>
</feature>
<accession>A0A656GMU5</accession>
<organism evidence="2 3">
    <name type="scientific">Pseudomonas amygdali pv. mori str. 301020</name>
    <dbReference type="NCBI Taxonomy" id="629261"/>
    <lineage>
        <taxon>Bacteria</taxon>
        <taxon>Pseudomonadati</taxon>
        <taxon>Pseudomonadota</taxon>
        <taxon>Gammaproteobacteria</taxon>
        <taxon>Pseudomonadales</taxon>
        <taxon>Pseudomonadaceae</taxon>
        <taxon>Pseudomonas</taxon>
        <taxon>Pseudomonas amygdali</taxon>
    </lineage>
</organism>
<sequence>TPAVKADVLFGVSPAGVWRNKSDDPLGSDTQAGASNYD</sequence>
<name>A0A656GMU5_PSEA0</name>
<evidence type="ECO:0000313" key="3">
    <source>
        <dbReference type="Proteomes" id="UP000003465"/>
    </source>
</evidence>
<dbReference type="AlphaFoldDB" id="A0A656GMU5"/>
<gene>
    <name evidence="2" type="ORF">PSYMO_37122</name>
</gene>
<reference evidence="2 3" key="1">
    <citation type="journal article" date="2011" name="PLoS Pathog.">
        <title>Dynamic evolution of pathogenicity revealed by sequencing and comparative genomics of 19 Pseudomonas syringae isolates.</title>
        <authorList>
            <person name="Baltrus D.A."/>
            <person name="Nishimura M.T."/>
            <person name="Romanchuk A."/>
            <person name="Chang J.H."/>
            <person name="Mukhtar M.S."/>
            <person name="Cherkis K."/>
            <person name="Roach J."/>
            <person name="Grant S.R."/>
            <person name="Jones C.D."/>
            <person name="Dangl J.L."/>
        </authorList>
    </citation>
    <scope>NUCLEOTIDE SEQUENCE [LARGE SCALE GENOMIC DNA]</scope>
    <source>
        <strain evidence="2 3">301020</strain>
    </source>
</reference>
<dbReference type="EMBL" id="AEAG01002860">
    <property type="protein sequence ID" value="EGH26795.1"/>
    <property type="molecule type" value="Genomic_DNA"/>
</dbReference>
<evidence type="ECO:0000313" key="2">
    <source>
        <dbReference type="EMBL" id="EGH26795.1"/>
    </source>
</evidence>
<evidence type="ECO:0000256" key="1">
    <source>
        <dbReference type="SAM" id="MobiDB-lite"/>
    </source>
</evidence>
<proteinExistence type="predicted"/>
<comment type="caution">
    <text evidence="2">The sequence shown here is derived from an EMBL/GenBank/DDBJ whole genome shotgun (WGS) entry which is preliminary data.</text>
</comment>
<feature type="region of interest" description="Disordered" evidence="1">
    <location>
        <begin position="17"/>
        <end position="38"/>
    </location>
</feature>
<feature type="non-terminal residue" evidence="2">
    <location>
        <position position="38"/>
    </location>
</feature>